<dbReference type="EMBL" id="ML208278">
    <property type="protein sequence ID" value="TFK73177.1"/>
    <property type="molecule type" value="Genomic_DNA"/>
</dbReference>
<evidence type="ECO:0000313" key="1">
    <source>
        <dbReference type="EMBL" id="TFK73177.1"/>
    </source>
</evidence>
<accession>A0ACD3B865</accession>
<gene>
    <name evidence="1" type="ORF">BDN72DRAFT_249289</name>
</gene>
<sequence length="373" mass="41595">MSSEQYLDLSTVAGVFEYTSPTPFATADPSKVVALSGGYFNFIFRLHLSTPFKGHHTVILKHAKPYGKFDSSVSFSVKRQFFETEALRNVKKLLPADSFVTVPEVFLFDEQAHAIFMEDSGEGSITLKESVRQGRVKSAEVAKHIGASLAQFISLLHDWKSVEKQKLFAGNELGKTFKIQTYGLLPSTFSPEGQAGLEAFQVRPIKLSADEYKAIQEITDHQSQAMAAADQNIVMGDFWTQNIMLKFQSDEIARLFVVDWEASSLGIPGVELGQFCAGVNLLRIFHPETAEITTAIVENFLRTYKLIRHPDVEQAKHTLMCWGLHLAVWPPRDDWAGPAQTSEVAEKGLRLLLDTHSADEAFLRSSLVGELLR</sequence>
<protein>
    <submittedName>
        <fullName evidence="1">Uncharacterized protein</fullName>
    </submittedName>
</protein>
<evidence type="ECO:0000313" key="2">
    <source>
        <dbReference type="Proteomes" id="UP000308600"/>
    </source>
</evidence>
<dbReference type="Proteomes" id="UP000308600">
    <property type="component" value="Unassembled WGS sequence"/>
</dbReference>
<proteinExistence type="predicted"/>
<name>A0ACD3B865_9AGAR</name>
<keyword evidence="2" id="KW-1185">Reference proteome</keyword>
<organism evidence="1 2">
    <name type="scientific">Pluteus cervinus</name>
    <dbReference type="NCBI Taxonomy" id="181527"/>
    <lineage>
        <taxon>Eukaryota</taxon>
        <taxon>Fungi</taxon>
        <taxon>Dikarya</taxon>
        <taxon>Basidiomycota</taxon>
        <taxon>Agaricomycotina</taxon>
        <taxon>Agaricomycetes</taxon>
        <taxon>Agaricomycetidae</taxon>
        <taxon>Agaricales</taxon>
        <taxon>Pluteineae</taxon>
        <taxon>Pluteaceae</taxon>
        <taxon>Pluteus</taxon>
    </lineage>
</organism>
<reference evidence="1 2" key="1">
    <citation type="journal article" date="2019" name="Nat. Ecol. Evol.">
        <title>Megaphylogeny resolves global patterns of mushroom evolution.</title>
        <authorList>
            <person name="Varga T."/>
            <person name="Krizsan K."/>
            <person name="Foldi C."/>
            <person name="Dima B."/>
            <person name="Sanchez-Garcia M."/>
            <person name="Sanchez-Ramirez S."/>
            <person name="Szollosi G.J."/>
            <person name="Szarkandi J.G."/>
            <person name="Papp V."/>
            <person name="Albert L."/>
            <person name="Andreopoulos W."/>
            <person name="Angelini C."/>
            <person name="Antonin V."/>
            <person name="Barry K.W."/>
            <person name="Bougher N.L."/>
            <person name="Buchanan P."/>
            <person name="Buyck B."/>
            <person name="Bense V."/>
            <person name="Catcheside P."/>
            <person name="Chovatia M."/>
            <person name="Cooper J."/>
            <person name="Damon W."/>
            <person name="Desjardin D."/>
            <person name="Finy P."/>
            <person name="Geml J."/>
            <person name="Haridas S."/>
            <person name="Hughes K."/>
            <person name="Justo A."/>
            <person name="Karasinski D."/>
            <person name="Kautmanova I."/>
            <person name="Kiss B."/>
            <person name="Kocsube S."/>
            <person name="Kotiranta H."/>
            <person name="LaButti K.M."/>
            <person name="Lechner B.E."/>
            <person name="Liimatainen K."/>
            <person name="Lipzen A."/>
            <person name="Lukacs Z."/>
            <person name="Mihaltcheva S."/>
            <person name="Morgado L.N."/>
            <person name="Niskanen T."/>
            <person name="Noordeloos M.E."/>
            <person name="Ohm R.A."/>
            <person name="Ortiz-Santana B."/>
            <person name="Ovrebo C."/>
            <person name="Racz N."/>
            <person name="Riley R."/>
            <person name="Savchenko A."/>
            <person name="Shiryaev A."/>
            <person name="Soop K."/>
            <person name="Spirin V."/>
            <person name="Szebenyi C."/>
            <person name="Tomsovsky M."/>
            <person name="Tulloss R.E."/>
            <person name="Uehling J."/>
            <person name="Grigoriev I.V."/>
            <person name="Vagvolgyi C."/>
            <person name="Papp T."/>
            <person name="Martin F.M."/>
            <person name="Miettinen O."/>
            <person name="Hibbett D.S."/>
            <person name="Nagy L.G."/>
        </authorList>
    </citation>
    <scope>NUCLEOTIDE SEQUENCE [LARGE SCALE GENOMIC DNA]</scope>
    <source>
        <strain evidence="1 2">NL-1719</strain>
    </source>
</reference>